<evidence type="ECO:0000256" key="6">
    <source>
        <dbReference type="ARBA" id="ARBA00056866"/>
    </source>
</evidence>
<dbReference type="Proteomes" id="UP000292052">
    <property type="component" value="Unassembled WGS sequence"/>
</dbReference>
<reference evidence="8 9" key="1">
    <citation type="submission" date="2017-03" db="EMBL/GenBank/DDBJ databases">
        <title>Genome of the blue death feigning beetle - Asbolus verrucosus.</title>
        <authorList>
            <person name="Rider S.D."/>
        </authorList>
    </citation>
    <scope>NUCLEOTIDE SEQUENCE [LARGE SCALE GENOMIC DNA]</scope>
    <source>
        <strain evidence="8">Butters</strain>
        <tissue evidence="8">Head and leg muscle</tissue>
    </source>
</reference>
<accession>A0A482V860</accession>
<keyword evidence="4 7" id="KW-0732">Signal</keyword>
<evidence type="ECO:0000256" key="2">
    <source>
        <dbReference type="ARBA" id="ARBA00008098"/>
    </source>
</evidence>
<dbReference type="SMART" id="SM00708">
    <property type="entry name" value="PhBP"/>
    <property type="match status" value="1"/>
</dbReference>
<evidence type="ECO:0000313" key="9">
    <source>
        <dbReference type="Proteomes" id="UP000292052"/>
    </source>
</evidence>
<dbReference type="FunFam" id="1.10.238.20:FF:000001">
    <property type="entry name" value="General odorant-binding protein lush"/>
    <property type="match status" value="1"/>
</dbReference>
<dbReference type="PANTHER" id="PTHR11857">
    <property type="entry name" value="ODORANT BINDING PROTEIN-RELATED"/>
    <property type="match status" value="1"/>
</dbReference>
<comment type="caution">
    <text evidence="8">The sequence shown here is derived from an EMBL/GenBank/DDBJ whole genome shotgun (WGS) entry which is preliminary data.</text>
</comment>
<dbReference type="CDD" id="cd23992">
    <property type="entry name" value="PBP_GOBP"/>
    <property type="match status" value="1"/>
</dbReference>
<feature type="signal peptide" evidence="7">
    <location>
        <begin position="1"/>
        <end position="18"/>
    </location>
</feature>
<keyword evidence="9" id="KW-1185">Reference proteome</keyword>
<dbReference type="STRING" id="1661398.A0A482V860"/>
<organism evidence="8 9">
    <name type="scientific">Asbolus verrucosus</name>
    <name type="common">Desert ironclad beetle</name>
    <dbReference type="NCBI Taxonomy" id="1661398"/>
    <lineage>
        <taxon>Eukaryota</taxon>
        <taxon>Metazoa</taxon>
        <taxon>Ecdysozoa</taxon>
        <taxon>Arthropoda</taxon>
        <taxon>Hexapoda</taxon>
        <taxon>Insecta</taxon>
        <taxon>Pterygota</taxon>
        <taxon>Neoptera</taxon>
        <taxon>Endopterygota</taxon>
        <taxon>Coleoptera</taxon>
        <taxon>Polyphaga</taxon>
        <taxon>Cucujiformia</taxon>
        <taxon>Tenebrionidae</taxon>
        <taxon>Pimeliinae</taxon>
        <taxon>Asbolus</taxon>
    </lineage>
</organism>
<dbReference type="PANTHER" id="PTHR11857:SF43">
    <property type="entry name" value="GEO07291P1-RELATED"/>
    <property type="match status" value="1"/>
</dbReference>
<dbReference type="InterPro" id="IPR036728">
    <property type="entry name" value="PBP_GOBP_sf"/>
</dbReference>
<evidence type="ECO:0000256" key="4">
    <source>
        <dbReference type="ARBA" id="ARBA00022729"/>
    </source>
</evidence>
<dbReference type="GO" id="GO:0005615">
    <property type="term" value="C:extracellular space"/>
    <property type="evidence" value="ECO:0007669"/>
    <property type="project" value="TreeGrafter"/>
</dbReference>
<evidence type="ECO:0000313" key="8">
    <source>
        <dbReference type="EMBL" id="RZB39330.1"/>
    </source>
</evidence>
<comment type="subcellular location">
    <subcellularLocation>
        <location evidence="1">Secreted</location>
    </subcellularLocation>
</comment>
<evidence type="ECO:0000256" key="5">
    <source>
        <dbReference type="ARBA" id="ARBA00023180"/>
    </source>
</evidence>
<dbReference type="GO" id="GO:0005549">
    <property type="term" value="F:odorant binding"/>
    <property type="evidence" value="ECO:0007669"/>
    <property type="project" value="InterPro"/>
</dbReference>
<sequence length="132" mass="15008">MKVVTAVFLLLLAGFTTQQSSDQERIEKIRRYRQECITETNANPELIDRADNGDFVDDANLKCFSKCFYQKAGFVTDKGELILDVIKAKIPKETDREKALAIIDKCKDLKGADSCETVYLVHKCYFQSSRAD</sequence>
<comment type="similarity">
    <text evidence="2">Belongs to the PBP/GOBP family.</text>
</comment>
<dbReference type="AlphaFoldDB" id="A0A482V860"/>
<dbReference type="OrthoDB" id="6601693at2759"/>
<proteinExistence type="inferred from homology"/>
<evidence type="ECO:0000256" key="1">
    <source>
        <dbReference type="ARBA" id="ARBA00004613"/>
    </source>
</evidence>
<feature type="chain" id="PRO_5019863355" evidence="7">
    <location>
        <begin position="19"/>
        <end position="132"/>
    </location>
</feature>
<evidence type="ECO:0000256" key="7">
    <source>
        <dbReference type="SAM" id="SignalP"/>
    </source>
</evidence>
<dbReference type="Gene3D" id="1.10.238.20">
    <property type="entry name" value="Pheromone/general odorant binding protein domain"/>
    <property type="match status" value="1"/>
</dbReference>
<gene>
    <name evidence="8" type="ORF">BDFB_008629</name>
</gene>
<comment type="function">
    <text evidence="6">May be a carrier protein for lipids.</text>
</comment>
<dbReference type="Pfam" id="PF01395">
    <property type="entry name" value="PBP_GOBP"/>
    <property type="match status" value="1"/>
</dbReference>
<dbReference type="GO" id="GO:0007608">
    <property type="term" value="P:sensory perception of smell"/>
    <property type="evidence" value="ECO:0007669"/>
    <property type="project" value="TreeGrafter"/>
</dbReference>
<evidence type="ECO:0000256" key="3">
    <source>
        <dbReference type="ARBA" id="ARBA00022525"/>
    </source>
</evidence>
<protein>
    <submittedName>
        <fullName evidence="8">PBP GOBP domain containing protein</fullName>
    </submittedName>
</protein>
<dbReference type="InterPro" id="IPR006170">
    <property type="entry name" value="PBP/GOBP"/>
</dbReference>
<dbReference type="SUPFAM" id="SSF47565">
    <property type="entry name" value="Insect pheromone/odorant-binding proteins"/>
    <property type="match status" value="1"/>
</dbReference>
<keyword evidence="3" id="KW-0964">Secreted</keyword>
<dbReference type="EMBL" id="QDEB01129132">
    <property type="protein sequence ID" value="RZB39330.1"/>
    <property type="molecule type" value="Genomic_DNA"/>
</dbReference>
<keyword evidence="5" id="KW-0325">Glycoprotein</keyword>
<name>A0A482V860_ASBVE</name>